<name>A0A7V5RP51_CALAY</name>
<dbReference type="PROSITE" id="PS51374">
    <property type="entry name" value="NDPK_LIKE"/>
    <property type="match status" value="1"/>
</dbReference>
<dbReference type="CDD" id="cd04413">
    <property type="entry name" value="NDPk_I"/>
    <property type="match status" value="1"/>
</dbReference>
<keyword evidence="11" id="KW-0963">Cytoplasm</keyword>
<protein>
    <recommendedName>
        <fullName evidence="11">Nucleoside diphosphate kinase</fullName>
        <shortName evidence="11">NDK</shortName>
        <shortName evidence="11">NDP kinase</shortName>
        <ecNumber evidence="11">2.7.4.6</ecNumber>
    </recommendedName>
    <alternativeName>
        <fullName evidence="11">Nucleoside-2-P kinase</fullName>
    </alternativeName>
</protein>
<evidence type="ECO:0000259" key="14">
    <source>
        <dbReference type="SMART" id="SM00562"/>
    </source>
</evidence>
<dbReference type="InterPro" id="IPR036850">
    <property type="entry name" value="NDK-like_dom_sf"/>
</dbReference>
<feature type="binding site" evidence="11 12">
    <location>
        <position position="113"/>
    </location>
    <ligand>
        <name>ATP</name>
        <dbReference type="ChEBI" id="CHEBI:30616"/>
    </ligand>
</feature>
<keyword evidence="4 11" id="KW-0808">Transferase</keyword>
<dbReference type="GO" id="GO:0006228">
    <property type="term" value="P:UTP biosynthetic process"/>
    <property type="evidence" value="ECO:0007669"/>
    <property type="project" value="UniProtKB-UniRule"/>
</dbReference>
<dbReference type="EMBL" id="DRLI01000136">
    <property type="protein sequence ID" value="HHM02071.1"/>
    <property type="molecule type" value="Genomic_DNA"/>
</dbReference>
<keyword evidence="8 11" id="KW-0067">ATP-binding</keyword>
<dbReference type="Pfam" id="PF00334">
    <property type="entry name" value="NDK"/>
    <property type="match status" value="1"/>
</dbReference>
<dbReference type="SMART" id="SM00562">
    <property type="entry name" value="NDK"/>
    <property type="match status" value="1"/>
</dbReference>
<dbReference type="InterPro" id="IPR034907">
    <property type="entry name" value="NDK-like_dom"/>
</dbReference>
<comment type="caution">
    <text evidence="15">The sequence shown here is derived from an EMBL/GenBank/DDBJ whole genome shotgun (WGS) entry which is preliminary data.</text>
</comment>
<evidence type="ECO:0000256" key="9">
    <source>
        <dbReference type="ARBA" id="ARBA00022842"/>
    </source>
</evidence>
<comment type="subunit">
    <text evidence="11">Homotetramer.</text>
</comment>
<dbReference type="AlphaFoldDB" id="A0A7V5RP51"/>
<evidence type="ECO:0000256" key="3">
    <source>
        <dbReference type="ARBA" id="ARBA00022553"/>
    </source>
</evidence>
<feature type="binding site" evidence="11 12">
    <location>
        <position position="10"/>
    </location>
    <ligand>
        <name>ATP</name>
        <dbReference type="ChEBI" id="CHEBI:30616"/>
    </ligand>
</feature>
<dbReference type="HAMAP" id="MF_00451">
    <property type="entry name" value="NDP_kinase"/>
    <property type="match status" value="1"/>
</dbReference>
<dbReference type="PANTHER" id="PTHR46161:SF3">
    <property type="entry name" value="NUCLEOSIDE DIPHOSPHATE KINASE DDB_G0292928-RELATED"/>
    <property type="match status" value="1"/>
</dbReference>
<dbReference type="SUPFAM" id="SSF54919">
    <property type="entry name" value="Nucleoside diphosphate kinase, NDK"/>
    <property type="match status" value="1"/>
</dbReference>
<dbReference type="GO" id="GO:0005737">
    <property type="term" value="C:cytoplasm"/>
    <property type="evidence" value="ECO:0007669"/>
    <property type="project" value="UniProtKB-SubCell"/>
</dbReference>
<evidence type="ECO:0000256" key="7">
    <source>
        <dbReference type="ARBA" id="ARBA00022777"/>
    </source>
</evidence>
<dbReference type="GO" id="GO:0005524">
    <property type="term" value="F:ATP binding"/>
    <property type="evidence" value="ECO:0007669"/>
    <property type="project" value="UniProtKB-UniRule"/>
</dbReference>
<dbReference type="GO" id="GO:0006183">
    <property type="term" value="P:GTP biosynthetic process"/>
    <property type="evidence" value="ECO:0007669"/>
    <property type="project" value="UniProtKB-UniRule"/>
</dbReference>
<comment type="cofactor">
    <cofactor evidence="1 11">
        <name>Mg(2+)</name>
        <dbReference type="ChEBI" id="CHEBI:18420"/>
    </cofactor>
</comment>
<keyword evidence="3 11" id="KW-0597">Phosphoprotein</keyword>
<keyword evidence="6 11" id="KW-0547">Nucleotide-binding</keyword>
<evidence type="ECO:0000256" key="8">
    <source>
        <dbReference type="ARBA" id="ARBA00022840"/>
    </source>
</evidence>
<evidence type="ECO:0000256" key="4">
    <source>
        <dbReference type="ARBA" id="ARBA00022679"/>
    </source>
</evidence>
<dbReference type="GO" id="GO:0046872">
    <property type="term" value="F:metal ion binding"/>
    <property type="evidence" value="ECO:0007669"/>
    <property type="project" value="UniProtKB-KW"/>
</dbReference>
<dbReference type="GO" id="GO:0006241">
    <property type="term" value="P:CTP biosynthetic process"/>
    <property type="evidence" value="ECO:0007669"/>
    <property type="project" value="UniProtKB-UniRule"/>
</dbReference>
<proteinExistence type="inferred from homology"/>
<evidence type="ECO:0000256" key="1">
    <source>
        <dbReference type="ARBA" id="ARBA00001946"/>
    </source>
</evidence>
<keyword evidence="7 11" id="KW-0418">Kinase</keyword>
<comment type="subcellular location">
    <subcellularLocation>
        <location evidence="11">Cytoplasm</location>
    </subcellularLocation>
</comment>
<keyword evidence="9 11" id="KW-0460">Magnesium</keyword>
<accession>A0A7V5RP51</accession>
<dbReference type="GO" id="GO:0004550">
    <property type="term" value="F:nucleoside diphosphate kinase activity"/>
    <property type="evidence" value="ECO:0007669"/>
    <property type="project" value="UniProtKB-UniRule"/>
</dbReference>
<feature type="binding site" evidence="11 12">
    <location>
        <position position="92"/>
    </location>
    <ligand>
        <name>ATP</name>
        <dbReference type="ChEBI" id="CHEBI:30616"/>
    </ligand>
</feature>
<dbReference type="FunFam" id="3.30.70.141:FF:000017">
    <property type="entry name" value="Nucleoside diphosphate kinase"/>
    <property type="match status" value="1"/>
</dbReference>
<evidence type="ECO:0000256" key="6">
    <source>
        <dbReference type="ARBA" id="ARBA00022741"/>
    </source>
</evidence>
<comment type="catalytic activity">
    <reaction evidence="11">
        <text>a 2'-deoxyribonucleoside 5'-diphosphate + ATP = a 2'-deoxyribonucleoside 5'-triphosphate + ADP</text>
        <dbReference type="Rhea" id="RHEA:44640"/>
        <dbReference type="ChEBI" id="CHEBI:30616"/>
        <dbReference type="ChEBI" id="CHEBI:61560"/>
        <dbReference type="ChEBI" id="CHEBI:73316"/>
        <dbReference type="ChEBI" id="CHEBI:456216"/>
        <dbReference type="EC" id="2.7.4.6"/>
    </reaction>
</comment>
<dbReference type="PANTHER" id="PTHR46161">
    <property type="entry name" value="NUCLEOSIDE DIPHOSPHATE KINASE"/>
    <property type="match status" value="1"/>
</dbReference>
<dbReference type="InterPro" id="IPR001564">
    <property type="entry name" value="Nucleoside_diP_kinase"/>
</dbReference>
<feature type="binding site" evidence="11 12">
    <location>
        <position position="86"/>
    </location>
    <ligand>
        <name>ATP</name>
        <dbReference type="ChEBI" id="CHEBI:30616"/>
    </ligand>
</feature>
<evidence type="ECO:0000256" key="11">
    <source>
        <dbReference type="HAMAP-Rule" id="MF_00451"/>
    </source>
</evidence>
<comment type="catalytic activity">
    <reaction evidence="11">
        <text>a ribonucleoside 5'-diphosphate + ATP = a ribonucleoside 5'-triphosphate + ADP</text>
        <dbReference type="Rhea" id="RHEA:18113"/>
        <dbReference type="ChEBI" id="CHEBI:30616"/>
        <dbReference type="ChEBI" id="CHEBI:57930"/>
        <dbReference type="ChEBI" id="CHEBI:61557"/>
        <dbReference type="ChEBI" id="CHEBI:456216"/>
        <dbReference type="EC" id="2.7.4.6"/>
    </reaction>
</comment>
<feature type="binding site" evidence="11 12">
    <location>
        <position position="58"/>
    </location>
    <ligand>
        <name>ATP</name>
        <dbReference type="ChEBI" id="CHEBI:30616"/>
    </ligand>
</feature>
<dbReference type="NCBIfam" id="NF001908">
    <property type="entry name" value="PRK00668.1"/>
    <property type="match status" value="1"/>
</dbReference>
<comment type="function">
    <text evidence="11">Major role in the synthesis of nucleoside triphosphates other than ATP. The ATP gamma phosphate is transferred to the NDP beta phosphate via a ping-pong mechanism, using a phosphorylated active-site intermediate.</text>
</comment>
<evidence type="ECO:0000256" key="5">
    <source>
        <dbReference type="ARBA" id="ARBA00022723"/>
    </source>
</evidence>
<keyword evidence="10 11" id="KW-0546">Nucleotide metabolism</keyword>
<gene>
    <name evidence="11" type="primary">ndk</name>
    <name evidence="15" type="ORF">ENJ15_03595</name>
</gene>
<feature type="binding site" evidence="11 12">
    <location>
        <position position="103"/>
    </location>
    <ligand>
        <name>ATP</name>
        <dbReference type="ChEBI" id="CHEBI:30616"/>
    </ligand>
</feature>
<feature type="domain" description="Nucleoside diphosphate kinase-like" evidence="14">
    <location>
        <begin position="2"/>
        <end position="139"/>
    </location>
</feature>
<organism evidence="15">
    <name type="scientific">Caldithrix abyssi</name>
    <dbReference type="NCBI Taxonomy" id="187145"/>
    <lineage>
        <taxon>Bacteria</taxon>
        <taxon>Pseudomonadati</taxon>
        <taxon>Calditrichota</taxon>
        <taxon>Calditrichia</taxon>
        <taxon>Calditrichales</taxon>
        <taxon>Calditrichaceae</taxon>
        <taxon>Caldithrix</taxon>
    </lineage>
</organism>
<dbReference type="PRINTS" id="PR01243">
    <property type="entry name" value="NUCDPKINASE"/>
</dbReference>
<dbReference type="Proteomes" id="UP000885771">
    <property type="component" value="Unassembled WGS sequence"/>
</dbReference>
<evidence type="ECO:0000313" key="15">
    <source>
        <dbReference type="EMBL" id="HHM02071.1"/>
    </source>
</evidence>
<dbReference type="EC" id="2.7.4.6" evidence="11"/>
<sequence length="141" mass="15670">MSERTLAILKPDCVQNNHIGNVLDLLLKAGFKIVAMKMTKLTREVAGAFYEVHKERPFYGELVDFMTESRVVPLVLERENAVAELRKVIGATDPAEAEEGTVRKLYAESKGRNTIHASDSAENAQREIGFFFAESEVIANG</sequence>
<evidence type="ECO:0000256" key="2">
    <source>
        <dbReference type="ARBA" id="ARBA00008142"/>
    </source>
</evidence>
<evidence type="ECO:0000256" key="13">
    <source>
        <dbReference type="RuleBase" id="RU004011"/>
    </source>
</evidence>
<comment type="similarity">
    <text evidence="2 11 12 13">Belongs to the NDK family.</text>
</comment>
<keyword evidence="5 11" id="KW-0479">Metal-binding</keyword>
<feature type="active site" description="Pros-phosphohistidine intermediate" evidence="11 12">
    <location>
        <position position="116"/>
    </location>
</feature>
<dbReference type="Gene3D" id="3.30.70.141">
    <property type="entry name" value="Nucleoside diphosphate kinase-like domain"/>
    <property type="match status" value="1"/>
</dbReference>
<evidence type="ECO:0000256" key="10">
    <source>
        <dbReference type="ARBA" id="ARBA00023080"/>
    </source>
</evidence>
<evidence type="ECO:0000256" key="12">
    <source>
        <dbReference type="PROSITE-ProRule" id="PRU00706"/>
    </source>
</evidence>
<reference evidence="15" key="1">
    <citation type="journal article" date="2020" name="mSystems">
        <title>Genome- and Community-Level Interaction Insights into Carbon Utilization and Element Cycling Functions of Hydrothermarchaeota in Hydrothermal Sediment.</title>
        <authorList>
            <person name="Zhou Z."/>
            <person name="Liu Y."/>
            <person name="Xu W."/>
            <person name="Pan J."/>
            <person name="Luo Z.H."/>
            <person name="Li M."/>
        </authorList>
    </citation>
    <scope>NUCLEOTIDE SEQUENCE [LARGE SCALE GENOMIC DNA]</scope>
    <source>
        <strain evidence="15">HyVt-460</strain>
    </source>
</reference>